<dbReference type="OrthoDB" id="1928519at2759"/>
<accession>A0A9Q0G044</accession>
<dbReference type="GO" id="GO:0003677">
    <property type="term" value="F:DNA binding"/>
    <property type="evidence" value="ECO:0007669"/>
    <property type="project" value="UniProtKB-KW"/>
</dbReference>
<dbReference type="EMBL" id="JAKUCV010003215">
    <property type="protein sequence ID" value="KAJ4839722.1"/>
    <property type="molecule type" value="Genomic_DNA"/>
</dbReference>
<feature type="compositionally biased region" description="Polar residues" evidence="3">
    <location>
        <begin position="253"/>
        <end position="268"/>
    </location>
</feature>
<dbReference type="AlphaFoldDB" id="A0A9Q0G044"/>
<dbReference type="PANTHER" id="PTHR33400">
    <property type="entry name" value="ZINC FINGER CCCH DOMAIN-CONTAINING PROTEIN 6-RELATED"/>
    <property type="match status" value="1"/>
</dbReference>
<feature type="zinc finger region" description="C3H1-type" evidence="2">
    <location>
        <begin position="385"/>
        <end position="413"/>
    </location>
</feature>
<organism evidence="5 6">
    <name type="scientific">Turnera subulata</name>
    <dbReference type="NCBI Taxonomy" id="218843"/>
    <lineage>
        <taxon>Eukaryota</taxon>
        <taxon>Viridiplantae</taxon>
        <taxon>Streptophyta</taxon>
        <taxon>Embryophyta</taxon>
        <taxon>Tracheophyta</taxon>
        <taxon>Spermatophyta</taxon>
        <taxon>Magnoliopsida</taxon>
        <taxon>eudicotyledons</taxon>
        <taxon>Gunneridae</taxon>
        <taxon>Pentapetalae</taxon>
        <taxon>rosids</taxon>
        <taxon>fabids</taxon>
        <taxon>Malpighiales</taxon>
        <taxon>Passifloraceae</taxon>
        <taxon>Turnera</taxon>
    </lineage>
</organism>
<feature type="compositionally biased region" description="Polar residues" evidence="3">
    <location>
        <begin position="284"/>
        <end position="302"/>
    </location>
</feature>
<sequence>MSIYKFSRVRLFLSEESPAQVGLGAQDHLQAKASWLSPSTAQTTDDVLPPGFEGGHTASELQIKVSDIPVIKWRCPSRFVVNLTWQVVSGEESKEVEAQNQREMRVLEAVYPRPSAIPPNPTISADIEGFPHNDHQTPLIPITGIEDEDSADIPTDLMGPSTVPLSSEAQLLPPGFPPSQRSISSIPNTAVYERSTSGMPHGVEQDALTAASAAFAALNKSNEQGSLIDHDLLVKILSNPNLLEKLVTDYGTSSNAQNMPKATASFSPLSEPPPPVTSLDPSHLQMTRMDSSTATSIGVTSTGPFYGQPNGVGLGVPTNLRVPSPSVPATSMSVGPVAKDVNYYKNLIQQHGGERQETQQFGSRYNPQLGSNQELGNHRAREFKPKIMKPCLYYNTARGCRNGANCAYQHDASSQQRGSSISDAPNAKRMKMDREISS</sequence>
<feature type="compositionally biased region" description="Polar residues" evidence="3">
    <location>
        <begin position="411"/>
        <end position="423"/>
    </location>
</feature>
<dbReference type="InterPro" id="IPR000571">
    <property type="entry name" value="Znf_CCCH"/>
</dbReference>
<dbReference type="PANTHER" id="PTHR33400:SF2">
    <property type="entry name" value="ZINC FINGER CCCH DOMAIN-CONTAINING PROTEIN 6"/>
    <property type="match status" value="1"/>
</dbReference>
<keyword evidence="6" id="KW-1185">Reference proteome</keyword>
<evidence type="ECO:0000313" key="5">
    <source>
        <dbReference type="EMBL" id="KAJ4839722.1"/>
    </source>
</evidence>
<feature type="region of interest" description="Disordered" evidence="3">
    <location>
        <begin position="253"/>
        <end position="302"/>
    </location>
</feature>
<feature type="domain" description="C3H1-type" evidence="4">
    <location>
        <begin position="385"/>
        <end position="413"/>
    </location>
</feature>
<evidence type="ECO:0000256" key="3">
    <source>
        <dbReference type="SAM" id="MobiDB-lite"/>
    </source>
</evidence>
<evidence type="ECO:0000256" key="2">
    <source>
        <dbReference type="PROSITE-ProRule" id="PRU00723"/>
    </source>
</evidence>
<dbReference type="GO" id="GO:0008270">
    <property type="term" value="F:zinc ion binding"/>
    <property type="evidence" value="ECO:0007669"/>
    <property type="project" value="UniProtKB-KW"/>
</dbReference>
<feature type="region of interest" description="Disordered" evidence="3">
    <location>
        <begin position="410"/>
        <end position="438"/>
    </location>
</feature>
<evidence type="ECO:0000313" key="6">
    <source>
        <dbReference type="Proteomes" id="UP001141552"/>
    </source>
</evidence>
<evidence type="ECO:0000256" key="1">
    <source>
        <dbReference type="ARBA" id="ARBA00023125"/>
    </source>
</evidence>
<dbReference type="PROSITE" id="PS50103">
    <property type="entry name" value="ZF_C3H1"/>
    <property type="match status" value="1"/>
</dbReference>
<reference evidence="5" key="1">
    <citation type="submission" date="2022-02" db="EMBL/GenBank/DDBJ databases">
        <authorList>
            <person name="Henning P.M."/>
            <person name="McCubbin A.G."/>
            <person name="Shore J.S."/>
        </authorList>
    </citation>
    <scope>NUCLEOTIDE SEQUENCE</scope>
    <source>
        <strain evidence="5">F60SS</strain>
        <tissue evidence="5">Leaves</tissue>
    </source>
</reference>
<proteinExistence type="predicted"/>
<name>A0A9Q0G044_9ROSI</name>
<dbReference type="Proteomes" id="UP001141552">
    <property type="component" value="Unassembled WGS sequence"/>
</dbReference>
<gene>
    <name evidence="5" type="ORF">Tsubulata_041016</name>
</gene>
<reference evidence="5" key="2">
    <citation type="journal article" date="2023" name="Plants (Basel)">
        <title>Annotation of the Turnera subulata (Passifloraceae) Draft Genome Reveals the S-Locus Evolved after the Divergence of Turneroideae from Passifloroideae in a Stepwise Manner.</title>
        <authorList>
            <person name="Henning P.M."/>
            <person name="Roalson E.H."/>
            <person name="Mir W."/>
            <person name="McCubbin A.G."/>
            <person name="Shore J.S."/>
        </authorList>
    </citation>
    <scope>NUCLEOTIDE SEQUENCE</scope>
    <source>
        <strain evidence="5">F60SS</strain>
    </source>
</reference>
<protein>
    <recommendedName>
        <fullName evidence="4">C3H1-type domain-containing protein</fullName>
    </recommendedName>
</protein>
<comment type="caution">
    <text evidence="5">The sequence shown here is derived from an EMBL/GenBank/DDBJ whole genome shotgun (WGS) entry which is preliminary data.</text>
</comment>
<keyword evidence="1" id="KW-0238">DNA-binding</keyword>
<keyword evidence="2" id="KW-0862">Zinc</keyword>
<keyword evidence="2" id="KW-0863">Zinc-finger</keyword>
<evidence type="ECO:0000259" key="4">
    <source>
        <dbReference type="PROSITE" id="PS50103"/>
    </source>
</evidence>
<keyword evidence="2" id="KW-0479">Metal-binding</keyword>